<dbReference type="Gene3D" id="1.10.600.10">
    <property type="entry name" value="Farnesyl Diphosphate Synthase"/>
    <property type="match status" value="1"/>
</dbReference>
<dbReference type="InterPro" id="IPR039702">
    <property type="entry name" value="FPS1-like"/>
</dbReference>
<feature type="non-terminal residue" evidence="14">
    <location>
        <position position="118"/>
    </location>
</feature>
<evidence type="ECO:0000256" key="12">
    <source>
        <dbReference type="ARBA" id="ARBA00049291"/>
    </source>
</evidence>
<evidence type="ECO:0000256" key="8">
    <source>
        <dbReference type="ARBA" id="ARBA00032424"/>
    </source>
</evidence>
<dbReference type="STRING" id="137246.A0A401TIP7"/>
<dbReference type="GO" id="GO:0005737">
    <property type="term" value="C:cytoplasm"/>
    <property type="evidence" value="ECO:0007669"/>
    <property type="project" value="TreeGrafter"/>
</dbReference>
<evidence type="ECO:0000256" key="4">
    <source>
        <dbReference type="ARBA" id="ARBA00022679"/>
    </source>
</evidence>
<evidence type="ECO:0000256" key="5">
    <source>
        <dbReference type="ARBA" id="ARBA00022723"/>
    </source>
</evidence>
<comment type="catalytic activity">
    <reaction evidence="12">
        <text>isopentenyl diphosphate + dimethylallyl diphosphate = (2E)-geranyl diphosphate + diphosphate</text>
        <dbReference type="Rhea" id="RHEA:22408"/>
        <dbReference type="ChEBI" id="CHEBI:33019"/>
        <dbReference type="ChEBI" id="CHEBI:57623"/>
        <dbReference type="ChEBI" id="CHEBI:58057"/>
        <dbReference type="ChEBI" id="CHEBI:128769"/>
        <dbReference type="EC" id="2.5.1.1"/>
    </reaction>
</comment>
<dbReference type="PANTHER" id="PTHR11525:SF0">
    <property type="entry name" value="FARNESYL PYROPHOSPHATE SYNTHASE"/>
    <property type="match status" value="1"/>
</dbReference>
<dbReference type="GO" id="GO:0004337">
    <property type="term" value="F:(2E,6E)-farnesyl diphosphate synthase activity"/>
    <property type="evidence" value="ECO:0007669"/>
    <property type="project" value="UniProtKB-EC"/>
</dbReference>
<evidence type="ECO:0000256" key="7">
    <source>
        <dbReference type="ARBA" id="ARBA00032380"/>
    </source>
</evidence>
<dbReference type="GO" id="GO:0046872">
    <property type="term" value="F:metal ion binding"/>
    <property type="evidence" value="ECO:0007669"/>
    <property type="project" value="UniProtKB-KW"/>
</dbReference>
<accession>A0A401TIP7</accession>
<sequence>AGGVRCVAQCVERVLTGLIVSFRYKAIVKYKTAYYSFYLPVAAAMYMAGIDGDEQHTCAKSILLEMGEFFQIQDDYLDCYGDPGVTGKIGTDIEDNKCSWLVVQALQRVSPEQRHILE</sequence>
<gene>
    <name evidence="14" type="ORF">chiPu_0026859</name>
</gene>
<dbReference type="InterPro" id="IPR000092">
    <property type="entry name" value="Polyprenyl_synt"/>
</dbReference>
<dbReference type="InterPro" id="IPR008949">
    <property type="entry name" value="Isoprenoid_synthase_dom_sf"/>
</dbReference>
<evidence type="ECO:0000313" key="14">
    <source>
        <dbReference type="EMBL" id="GCC42476.1"/>
    </source>
</evidence>
<keyword evidence="4" id="KW-0808">Transferase</keyword>
<evidence type="ECO:0000256" key="13">
    <source>
        <dbReference type="ARBA" id="ARBA00049399"/>
    </source>
</evidence>
<evidence type="ECO:0000256" key="9">
    <source>
        <dbReference type="ARBA" id="ARBA00032448"/>
    </source>
</evidence>
<evidence type="ECO:0000256" key="11">
    <source>
        <dbReference type="ARBA" id="ARBA00034546"/>
    </source>
</evidence>
<comment type="pathway">
    <text evidence="3">Isoprenoid biosynthesis; farnesyl diphosphate biosynthesis; farnesyl diphosphate from geranyl diphosphate and isopentenyl diphosphate: step 1/1.</text>
</comment>
<dbReference type="SUPFAM" id="SSF48576">
    <property type="entry name" value="Terpenoid synthases"/>
    <property type="match status" value="1"/>
</dbReference>
<dbReference type="GO" id="GO:0004161">
    <property type="term" value="F:dimethylallyltranstransferase activity"/>
    <property type="evidence" value="ECO:0007669"/>
    <property type="project" value="UniProtKB-EC"/>
</dbReference>
<name>A0A401TIP7_CHIPU</name>
<evidence type="ECO:0000313" key="15">
    <source>
        <dbReference type="Proteomes" id="UP000287033"/>
    </source>
</evidence>
<evidence type="ECO:0000256" key="2">
    <source>
        <dbReference type="ARBA" id="ARBA00004932"/>
    </source>
</evidence>
<comment type="catalytic activity">
    <reaction evidence="13">
        <text>isopentenyl diphosphate + (2E)-geranyl diphosphate = (2E,6E)-farnesyl diphosphate + diphosphate</text>
        <dbReference type="Rhea" id="RHEA:19361"/>
        <dbReference type="ChEBI" id="CHEBI:33019"/>
        <dbReference type="ChEBI" id="CHEBI:58057"/>
        <dbReference type="ChEBI" id="CHEBI:128769"/>
        <dbReference type="ChEBI" id="CHEBI:175763"/>
        <dbReference type="EC" id="2.5.1.10"/>
    </reaction>
</comment>
<dbReference type="PROSITE" id="PS00444">
    <property type="entry name" value="POLYPRENYL_SYNTHASE_2"/>
    <property type="match status" value="1"/>
</dbReference>
<dbReference type="EMBL" id="BEZZ01089001">
    <property type="protein sequence ID" value="GCC42476.1"/>
    <property type="molecule type" value="Genomic_DNA"/>
</dbReference>
<protein>
    <recommendedName>
        <fullName evidence="11">Farnesyl pyrophosphate synthase</fullName>
    </recommendedName>
    <alternativeName>
        <fullName evidence="10">(2E,6E)-farnesyl diphosphate synthase</fullName>
    </alternativeName>
    <alternativeName>
        <fullName evidence="9">Dimethylallyltranstransferase</fullName>
    </alternativeName>
    <alternativeName>
        <fullName evidence="8">Farnesyl diphosphate synthase</fullName>
    </alternativeName>
    <alternativeName>
        <fullName evidence="7">Geranyltranstransferase</fullName>
    </alternativeName>
</protein>
<dbReference type="InterPro" id="IPR033749">
    <property type="entry name" value="Polyprenyl_synt_CS"/>
</dbReference>
<dbReference type="Proteomes" id="UP000287033">
    <property type="component" value="Unassembled WGS sequence"/>
</dbReference>
<evidence type="ECO:0000256" key="1">
    <source>
        <dbReference type="ARBA" id="ARBA00001946"/>
    </source>
</evidence>
<evidence type="ECO:0000256" key="3">
    <source>
        <dbReference type="ARBA" id="ARBA00005035"/>
    </source>
</evidence>
<keyword evidence="5" id="KW-0479">Metal-binding</keyword>
<evidence type="ECO:0000256" key="6">
    <source>
        <dbReference type="ARBA" id="ARBA00022842"/>
    </source>
</evidence>
<comment type="cofactor">
    <cofactor evidence="1">
        <name>Mg(2+)</name>
        <dbReference type="ChEBI" id="CHEBI:18420"/>
    </cofactor>
</comment>
<dbReference type="Pfam" id="PF00348">
    <property type="entry name" value="polyprenyl_synt"/>
    <property type="match status" value="1"/>
</dbReference>
<evidence type="ECO:0000256" key="10">
    <source>
        <dbReference type="ARBA" id="ARBA00032873"/>
    </source>
</evidence>
<proteinExistence type="predicted"/>
<dbReference type="AlphaFoldDB" id="A0A401TIP7"/>
<reference evidence="14 15" key="1">
    <citation type="journal article" date="2018" name="Nat. Ecol. Evol.">
        <title>Shark genomes provide insights into elasmobranch evolution and the origin of vertebrates.</title>
        <authorList>
            <person name="Hara Y"/>
            <person name="Yamaguchi K"/>
            <person name="Onimaru K"/>
            <person name="Kadota M"/>
            <person name="Koyanagi M"/>
            <person name="Keeley SD"/>
            <person name="Tatsumi K"/>
            <person name="Tanaka K"/>
            <person name="Motone F"/>
            <person name="Kageyama Y"/>
            <person name="Nozu R"/>
            <person name="Adachi N"/>
            <person name="Nishimura O"/>
            <person name="Nakagawa R"/>
            <person name="Tanegashima C"/>
            <person name="Kiyatake I"/>
            <person name="Matsumoto R"/>
            <person name="Murakumo K"/>
            <person name="Nishida K"/>
            <person name="Terakita A"/>
            <person name="Kuratani S"/>
            <person name="Sato K"/>
            <person name="Hyodo S Kuraku.S."/>
        </authorList>
    </citation>
    <scope>NUCLEOTIDE SEQUENCE [LARGE SCALE GENOMIC DNA]</scope>
</reference>
<keyword evidence="15" id="KW-1185">Reference proteome</keyword>
<dbReference type="PANTHER" id="PTHR11525">
    <property type="entry name" value="FARNESYL-PYROPHOSPHATE SYNTHETASE"/>
    <property type="match status" value="1"/>
</dbReference>
<dbReference type="OrthoDB" id="10257492at2759"/>
<keyword evidence="6" id="KW-0460">Magnesium</keyword>
<comment type="pathway">
    <text evidence="2">Isoprenoid biosynthesis; geranyl diphosphate biosynthesis; geranyl diphosphate from dimethylallyl diphosphate and isopentenyl diphosphate: step 1/1.</text>
</comment>
<comment type="caution">
    <text evidence="14">The sequence shown here is derived from an EMBL/GenBank/DDBJ whole genome shotgun (WGS) entry which is preliminary data.</text>
</comment>
<dbReference type="GO" id="GO:0045337">
    <property type="term" value="P:farnesyl diphosphate biosynthetic process"/>
    <property type="evidence" value="ECO:0007669"/>
    <property type="project" value="TreeGrafter"/>
</dbReference>
<feature type="non-terminal residue" evidence="14">
    <location>
        <position position="1"/>
    </location>
</feature>
<organism evidence="14 15">
    <name type="scientific">Chiloscyllium punctatum</name>
    <name type="common">Brownbanded bambooshark</name>
    <name type="synonym">Hemiscyllium punctatum</name>
    <dbReference type="NCBI Taxonomy" id="137246"/>
    <lineage>
        <taxon>Eukaryota</taxon>
        <taxon>Metazoa</taxon>
        <taxon>Chordata</taxon>
        <taxon>Craniata</taxon>
        <taxon>Vertebrata</taxon>
        <taxon>Chondrichthyes</taxon>
        <taxon>Elasmobranchii</taxon>
        <taxon>Galeomorphii</taxon>
        <taxon>Galeoidea</taxon>
        <taxon>Orectolobiformes</taxon>
        <taxon>Hemiscylliidae</taxon>
        <taxon>Chiloscyllium</taxon>
    </lineage>
</organism>